<keyword evidence="2" id="KW-0812">Transmembrane</keyword>
<reference evidence="4 5" key="1">
    <citation type="submission" date="2019-12" db="EMBL/GenBank/DDBJ databases">
        <title>the WGS of Blastococcus saxobsidens 67B17.</title>
        <authorList>
            <person name="Jiang Z."/>
        </authorList>
    </citation>
    <scope>NUCLEOTIDE SEQUENCE [LARGE SCALE GENOMIC DNA]</scope>
    <source>
        <strain evidence="4 5">67B17</strain>
    </source>
</reference>
<keyword evidence="3" id="KW-0732">Signal</keyword>
<name>A0A6L9W5R1_9ACTN</name>
<evidence type="ECO:0000256" key="1">
    <source>
        <dbReference type="SAM" id="MobiDB-lite"/>
    </source>
</evidence>
<gene>
    <name evidence="4" type="ORF">GCU60_16635</name>
</gene>
<dbReference type="Pfam" id="PF19650">
    <property type="entry name" value="DUF6153"/>
    <property type="match status" value="1"/>
</dbReference>
<organism evidence="4 5">
    <name type="scientific">Blastococcus saxobsidens</name>
    <dbReference type="NCBI Taxonomy" id="138336"/>
    <lineage>
        <taxon>Bacteria</taxon>
        <taxon>Bacillati</taxon>
        <taxon>Actinomycetota</taxon>
        <taxon>Actinomycetes</taxon>
        <taxon>Geodermatophilales</taxon>
        <taxon>Geodermatophilaceae</taxon>
        <taxon>Blastococcus</taxon>
    </lineage>
</organism>
<dbReference type="InterPro" id="IPR046151">
    <property type="entry name" value="DUF6153"/>
</dbReference>
<feature type="region of interest" description="Disordered" evidence="1">
    <location>
        <begin position="40"/>
        <end position="62"/>
    </location>
</feature>
<keyword evidence="2" id="KW-1133">Transmembrane helix</keyword>
<evidence type="ECO:0000313" key="4">
    <source>
        <dbReference type="EMBL" id="NEK87367.1"/>
    </source>
</evidence>
<sequence>MAARAWTALLLLAAVFAMHGLQCTAAGTAHTTGHGAAPVASAPAGLLEDGPHPAMASPGLEAHSGDHDTAAVAAAAPLAGLLGAGHDSAPAGAGGHLWALCLAVLAAGLAVLVALLLPRLLTLLPAAWARLRTHTSTSLAPLRPPDLHSLCLLRI</sequence>
<proteinExistence type="predicted"/>
<dbReference type="AlphaFoldDB" id="A0A6L9W5R1"/>
<comment type="caution">
    <text evidence="4">The sequence shown here is derived from an EMBL/GenBank/DDBJ whole genome shotgun (WGS) entry which is preliminary data.</text>
</comment>
<evidence type="ECO:0000256" key="3">
    <source>
        <dbReference type="SAM" id="SignalP"/>
    </source>
</evidence>
<dbReference type="RefSeq" id="WP_163207265.1">
    <property type="nucleotide sequence ID" value="NZ_JAAGWG010000031.1"/>
</dbReference>
<dbReference type="Proteomes" id="UP000479241">
    <property type="component" value="Unassembled WGS sequence"/>
</dbReference>
<feature type="transmembrane region" description="Helical" evidence="2">
    <location>
        <begin position="97"/>
        <end position="117"/>
    </location>
</feature>
<evidence type="ECO:0000256" key="2">
    <source>
        <dbReference type="SAM" id="Phobius"/>
    </source>
</evidence>
<keyword evidence="2" id="KW-0472">Membrane</keyword>
<accession>A0A6L9W5R1</accession>
<evidence type="ECO:0000313" key="5">
    <source>
        <dbReference type="Proteomes" id="UP000479241"/>
    </source>
</evidence>
<protein>
    <submittedName>
        <fullName evidence="4">Uncharacterized protein</fullName>
    </submittedName>
</protein>
<dbReference type="EMBL" id="JAAGWG010000031">
    <property type="protein sequence ID" value="NEK87367.1"/>
    <property type="molecule type" value="Genomic_DNA"/>
</dbReference>
<feature type="signal peptide" evidence="3">
    <location>
        <begin position="1"/>
        <end position="25"/>
    </location>
</feature>
<feature type="chain" id="PRO_5027016728" evidence="3">
    <location>
        <begin position="26"/>
        <end position="155"/>
    </location>
</feature>